<evidence type="ECO:0000313" key="3">
    <source>
        <dbReference type="EMBL" id="ODQ70151.1"/>
    </source>
</evidence>
<accession>A0A1E3PXK7</accession>
<reference evidence="3 4" key="1">
    <citation type="journal article" date="2016" name="Proc. Natl. Acad. Sci. U.S.A.">
        <title>Comparative genomics of biotechnologically important yeasts.</title>
        <authorList>
            <person name="Riley R."/>
            <person name="Haridas S."/>
            <person name="Wolfe K.H."/>
            <person name="Lopes M.R."/>
            <person name="Hittinger C.T."/>
            <person name="Goeker M."/>
            <person name="Salamov A.A."/>
            <person name="Wisecaver J.H."/>
            <person name="Long T.M."/>
            <person name="Calvey C.H."/>
            <person name="Aerts A.L."/>
            <person name="Barry K.W."/>
            <person name="Choi C."/>
            <person name="Clum A."/>
            <person name="Coughlan A.Y."/>
            <person name="Deshpande S."/>
            <person name="Douglass A.P."/>
            <person name="Hanson S.J."/>
            <person name="Klenk H.-P."/>
            <person name="LaButti K.M."/>
            <person name="Lapidus A."/>
            <person name="Lindquist E.A."/>
            <person name="Lipzen A.M."/>
            <person name="Meier-Kolthoff J.P."/>
            <person name="Ohm R.A."/>
            <person name="Otillar R.P."/>
            <person name="Pangilinan J.L."/>
            <person name="Peng Y."/>
            <person name="Rokas A."/>
            <person name="Rosa C.A."/>
            <person name="Scheuner C."/>
            <person name="Sibirny A.A."/>
            <person name="Slot J.C."/>
            <person name="Stielow J.B."/>
            <person name="Sun H."/>
            <person name="Kurtzman C.P."/>
            <person name="Blackwell M."/>
            <person name="Grigoriev I.V."/>
            <person name="Jeffries T.W."/>
        </authorList>
    </citation>
    <scope>NUCLEOTIDE SEQUENCE [LARGE SCALE GENOMIC DNA]</scope>
    <source>
        <strain evidence="3 4">NRRL Y-11557</strain>
    </source>
</reference>
<keyword evidence="2" id="KW-0812">Transmembrane</keyword>
<evidence type="ECO:0000256" key="1">
    <source>
        <dbReference type="SAM" id="MobiDB-lite"/>
    </source>
</evidence>
<dbReference type="AlphaFoldDB" id="A0A1E3PXK7"/>
<keyword evidence="2" id="KW-1133">Transmembrane helix</keyword>
<keyword evidence="2" id="KW-0472">Membrane</keyword>
<organism evidence="3 4">
    <name type="scientific">Lipomyces starkeyi NRRL Y-11557</name>
    <dbReference type="NCBI Taxonomy" id="675824"/>
    <lineage>
        <taxon>Eukaryota</taxon>
        <taxon>Fungi</taxon>
        <taxon>Dikarya</taxon>
        <taxon>Ascomycota</taxon>
        <taxon>Saccharomycotina</taxon>
        <taxon>Lipomycetes</taxon>
        <taxon>Lipomycetales</taxon>
        <taxon>Lipomycetaceae</taxon>
        <taxon>Lipomyces</taxon>
    </lineage>
</organism>
<feature type="compositionally biased region" description="Low complexity" evidence="1">
    <location>
        <begin position="35"/>
        <end position="47"/>
    </location>
</feature>
<dbReference type="Proteomes" id="UP000094385">
    <property type="component" value="Unassembled WGS sequence"/>
</dbReference>
<name>A0A1E3PXK7_LIPST</name>
<protein>
    <submittedName>
        <fullName evidence="3">Uncharacterized protein</fullName>
    </submittedName>
</protein>
<dbReference type="EMBL" id="KV454301">
    <property type="protein sequence ID" value="ODQ70151.1"/>
    <property type="molecule type" value="Genomic_DNA"/>
</dbReference>
<evidence type="ECO:0000256" key="2">
    <source>
        <dbReference type="SAM" id="Phobius"/>
    </source>
</evidence>
<sequence length="396" mass="44121">MSRLSAGANTTYVVGALLVLFVIKFLFLSHIPAPTDSATDSSSSGSSLRSPDLHKFRHPPGQATSGDLPGYDPSLQSHPIRDKFDSFAEYKYREVCKISSLELHKPFEPLCADKKSLLTAMSSGGRIGIDAPYMPRDCDMRWYTTEEACTILERFDRVAVIGDSMMRQMLGALYVLLRKDMGYGGVTGWNFNDQEKADCFCNAQNNVKSCSVQTIYSSNDIMKWDPNSFACDASKVNIFISLQVRFPQEDEELERFASDLDGVPTNKKVAFVFGQGLWNDLDVQAALNYLDRSASAIKQKLPDYDADTNTYPRLFVTPNAAGPRKQDAFILTQGNKPLMLFENSMYSVLPPKGFDVLGTWNMSIQSTSYDGVHCDLKANLIKAMMVLNWLDRAGSE</sequence>
<keyword evidence="4" id="KW-1185">Reference proteome</keyword>
<feature type="transmembrane region" description="Helical" evidence="2">
    <location>
        <begin position="12"/>
        <end position="33"/>
    </location>
</feature>
<dbReference type="STRING" id="675824.A0A1E3PXK7"/>
<feature type="region of interest" description="Disordered" evidence="1">
    <location>
        <begin position="35"/>
        <end position="72"/>
    </location>
</feature>
<gene>
    <name evidence="3" type="ORF">LIPSTDRAFT_176092</name>
</gene>
<proteinExistence type="predicted"/>
<evidence type="ECO:0000313" key="4">
    <source>
        <dbReference type="Proteomes" id="UP000094385"/>
    </source>
</evidence>
<dbReference type="OrthoDB" id="5373426at2759"/>